<keyword evidence="3" id="KW-1185">Reference proteome</keyword>
<protein>
    <submittedName>
        <fullName evidence="2">Uncharacterized protein</fullName>
    </submittedName>
</protein>
<comment type="caution">
    <text evidence="2">The sequence shown here is derived from an EMBL/GenBank/DDBJ whole genome shotgun (WGS) entry which is preliminary data.</text>
</comment>
<dbReference type="VEuPathDB" id="FungiDB:EYZ11_013129"/>
<evidence type="ECO:0000256" key="1">
    <source>
        <dbReference type="SAM" id="MobiDB-lite"/>
    </source>
</evidence>
<dbReference type="Proteomes" id="UP000308092">
    <property type="component" value="Unassembled WGS sequence"/>
</dbReference>
<name>A0A4V3UMH9_9EURO</name>
<gene>
    <name evidence="2" type="ORF">EYZ11_013129</name>
</gene>
<evidence type="ECO:0000313" key="2">
    <source>
        <dbReference type="EMBL" id="THC87424.1"/>
    </source>
</evidence>
<feature type="region of interest" description="Disordered" evidence="1">
    <location>
        <begin position="33"/>
        <end position="52"/>
    </location>
</feature>
<accession>A0A4V3UMH9</accession>
<organism evidence="2 3">
    <name type="scientific">Aspergillus tanneri</name>
    <dbReference type="NCBI Taxonomy" id="1220188"/>
    <lineage>
        <taxon>Eukaryota</taxon>
        <taxon>Fungi</taxon>
        <taxon>Dikarya</taxon>
        <taxon>Ascomycota</taxon>
        <taxon>Pezizomycotina</taxon>
        <taxon>Eurotiomycetes</taxon>
        <taxon>Eurotiomycetidae</taxon>
        <taxon>Eurotiales</taxon>
        <taxon>Aspergillaceae</taxon>
        <taxon>Aspergillus</taxon>
        <taxon>Aspergillus subgen. Circumdati</taxon>
    </lineage>
</organism>
<dbReference type="AlphaFoldDB" id="A0A4V3UMH9"/>
<dbReference type="EMBL" id="SOSA01001219">
    <property type="protein sequence ID" value="THC87424.1"/>
    <property type="molecule type" value="Genomic_DNA"/>
</dbReference>
<proteinExistence type="predicted"/>
<sequence length="60" mass="6771">MLIFPRSWRKSPLLPSKLPTLLSAPKRKRALLKKGYKATSSRKQPARAKKDAAKLVLETV</sequence>
<reference evidence="2 3" key="1">
    <citation type="submission" date="2019-03" db="EMBL/GenBank/DDBJ databases">
        <title>The genome sequence of a newly discovered highly antifungal drug resistant Aspergillus species, Aspergillus tanneri NIH 1004.</title>
        <authorList>
            <person name="Mounaud S."/>
            <person name="Singh I."/>
            <person name="Joardar V."/>
            <person name="Pakala S."/>
            <person name="Pakala S."/>
            <person name="Venepally P."/>
            <person name="Hoover J."/>
            <person name="Nierman W."/>
            <person name="Chung J."/>
            <person name="Losada L."/>
        </authorList>
    </citation>
    <scope>NUCLEOTIDE SEQUENCE [LARGE SCALE GENOMIC DNA]</scope>
    <source>
        <strain evidence="2 3">NIH1004</strain>
    </source>
</reference>
<evidence type="ECO:0000313" key="3">
    <source>
        <dbReference type="Proteomes" id="UP000308092"/>
    </source>
</evidence>